<evidence type="ECO:0000256" key="7">
    <source>
        <dbReference type="ARBA" id="ARBA00022723"/>
    </source>
</evidence>
<evidence type="ECO:0000256" key="10">
    <source>
        <dbReference type="ARBA" id="ARBA00023004"/>
    </source>
</evidence>
<comment type="similarity">
    <text evidence="4">Belongs to the cytochrome P450 family.</text>
</comment>
<comment type="caution">
    <text evidence="14">The sequence shown here is derived from an EMBL/GenBank/DDBJ whole genome shotgun (WGS) entry which is preliminary data.</text>
</comment>
<keyword evidence="15" id="KW-1185">Reference proteome</keyword>
<proteinExistence type="inferred from homology"/>
<name>A0A8H5D3V4_9AGAR</name>
<dbReference type="AlphaFoldDB" id="A0A8H5D3V4"/>
<dbReference type="GO" id="GO:0020037">
    <property type="term" value="F:heme binding"/>
    <property type="evidence" value="ECO:0007669"/>
    <property type="project" value="InterPro"/>
</dbReference>
<evidence type="ECO:0000256" key="13">
    <source>
        <dbReference type="SAM" id="Phobius"/>
    </source>
</evidence>
<dbReference type="OrthoDB" id="1470350at2759"/>
<evidence type="ECO:0000256" key="2">
    <source>
        <dbReference type="ARBA" id="ARBA00004370"/>
    </source>
</evidence>
<dbReference type="InterPro" id="IPR001128">
    <property type="entry name" value="Cyt_P450"/>
</dbReference>
<dbReference type="EMBL" id="JAACJM010000064">
    <property type="protein sequence ID" value="KAF5353121.1"/>
    <property type="molecule type" value="Genomic_DNA"/>
</dbReference>
<evidence type="ECO:0000256" key="8">
    <source>
        <dbReference type="ARBA" id="ARBA00022989"/>
    </source>
</evidence>
<dbReference type="Gene3D" id="1.10.630.10">
    <property type="entry name" value="Cytochrome P450"/>
    <property type="match status" value="1"/>
</dbReference>
<evidence type="ECO:0000256" key="9">
    <source>
        <dbReference type="ARBA" id="ARBA00023002"/>
    </source>
</evidence>
<keyword evidence="8 13" id="KW-1133">Transmembrane helix</keyword>
<dbReference type="Proteomes" id="UP000559256">
    <property type="component" value="Unassembled WGS sequence"/>
</dbReference>
<reference evidence="14 15" key="1">
    <citation type="journal article" date="2020" name="ISME J.">
        <title>Uncovering the hidden diversity of litter-decomposition mechanisms in mushroom-forming fungi.</title>
        <authorList>
            <person name="Floudas D."/>
            <person name="Bentzer J."/>
            <person name="Ahren D."/>
            <person name="Johansson T."/>
            <person name="Persson P."/>
            <person name="Tunlid A."/>
        </authorList>
    </citation>
    <scope>NUCLEOTIDE SEQUENCE [LARGE SCALE GENOMIC DNA]</scope>
    <source>
        <strain evidence="14 15">CBS 291.85</strain>
    </source>
</reference>
<dbReference type="Pfam" id="PF00067">
    <property type="entry name" value="p450"/>
    <property type="match status" value="1"/>
</dbReference>
<keyword evidence="9" id="KW-0560">Oxidoreductase</keyword>
<dbReference type="GO" id="GO:0016705">
    <property type="term" value="F:oxidoreductase activity, acting on paired donors, with incorporation or reduction of molecular oxygen"/>
    <property type="evidence" value="ECO:0007669"/>
    <property type="project" value="InterPro"/>
</dbReference>
<evidence type="ECO:0000256" key="12">
    <source>
        <dbReference type="ARBA" id="ARBA00023136"/>
    </source>
</evidence>
<evidence type="ECO:0000256" key="3">
    <source>
        <dbReference type="ARBA" id="ARBA00004721"/>
    </source>
</evidence>
<dbReference type="InterPro" id="IPR050121">
    <property type="entry name" value="Cytochrome_P450_monoxygenase"/>
</dbReference>
<comment type="cofactor">
    <cofactor evidence="1">
        <name>heme</name>
        <dbReference type="ChEBI" id="CHEBI:30413"/>
    </cofactor>
</comment>
<evidence type="ECO:0000313" key="14">
    <source>
        <dbReference type="EMBL" id="KAF5353121.1"/>
    </source>
</evidence>
<comment type="pathway">
    <text evidence="3">Secondary metabolite biosynthesis; terpenoid biosynthesis.</text>
</comment>
<organism evidence="14 15">
    <name type="scientific">Tetrapyrgos nigripes</name>
    <dbReference type="NCBI Taxonomy" id="182062"/>
    <lineage>
        <taxon>Eukaryota</taxon>
        <taxon>Fungi</taxon>
        <taxon>Dikarya</taxon>
        <taxon>Basidiomycota</taxon>
        <taxon>Agaricomycotina</taxon>
        <taxon>Agaricomycetes</taxon>
        <taxon>Agaricomycetidae</taxon>
        <taxon>Agaricales</taxon>
        <taxon>Marasmiineae</taxon>
        <taxon>Marasmiaceae</taxon>
        <taxon>Tetrapyrgos</taxon>
    </lineage>
</organism>
<dbReference type="PANTHER" id="PTHR24305:SF166">
    <property type="entry name" value="CYTOCHROME P450 12A4, MITOCHONDRIAL-RELATED"/>
    <property type="match status" value="1"/>
</dbReference>
<keyword evidence="7" id="KW-0479">Metal-binding</keyword>
<evidence type="ECO:0000313" key="15">
    <source>
        <dbReference type="Proteomes" id="UP000559256"/>
    </source>
</evidence>
<dbReference type="SUPFAM" id="SSF48264">
    <property type="entry name" value="Cytochrome P450"/>
    <property type="match status" value="1"/>
</dbReference>
<accession>A0A8H5D3V4</accession>
<dbReference type="GO" id="GO:0016020">
    <property type="term" value="C:membrane"/>
    <property type="evidence" value="ECO:0007669"/>
    <property type="project" value="UniProtKB-SubCell"/>
</dbReference>
<evidence type="ECO:0000256" key="11">
    <source>
        <dbReference type="ARBA" id="ARBA00023033"/>
    </source>
</evidence>
<protein>
    <recommendedName>
        <fullName evidence="16">Cytochrome P450</fullName>
    </recommendedName>
</protein>
<dbReference type="InterPro" id="IPR036396">
    <property type="entry name" value="Cyt_P450_sf"/>
</dbReference>
<feature type="transmembrane region" description="Helical" evidence="13">
    <location>
        <begin position="6"/>
        <end position="24"/>
    </location>
</feature>
<dbReference type="GO" id="GO:0005506">
    <property type="term" value="F:iron ion binding"/>
    <property type="evidence" value="ECO:0007669"/>
    <property type="project" value="InterPro"/>
</dbReference>
<keyword evidence="5" id="KW-0349">Heme</keyword>
<evidence type="ECO:0000256" key="6">
    <source>
        <dbReference type="ARBA" id="ARBA00022692"/>
    </source>
</evidence>
<evidence type="ECO:0000256" key="4">
    <source>
        <dbReference type="ARBA" id="ARBA00010617"/>
    </source>
</evidence>
<keyword evidence="10" id="KW-0408">Iron</keyword>
<keyword evidence="12 13" id="KW-0472">Membrane</keyword>
<evidence type="ECO:0000256" key="5">
    <source>
        <dbReference type="ARBA" id="ARBA00022617"/>
    </source>
</evidence>
<dbReference type="GO" id="GO:0004497">
    <property type="term" value="F:monooxygenase activity"/>
    <property type="evidence" value="ECO:0007669"/>
    <property type="project" value="UniProtKB-KW"/>
</dbReference>
<keyword evidence="11" id="KW-0503">Monooxygenase</keyword>
<gene>
    <name evidence="14" type="ORF">D9758_008720</name>
</gene>
<sequence>MPTMDLSSVTLLLVVALSVLLLFLRRQRNRRSYSLANLPGPKSRSWWQGNLGEVMNADAWKFHERLLKEYGQVIRIDGFMGDKQVLIFDPKAMHHVLVKDATMYENTDVTAIALVIGKGLTGITGNAHRKQRKALNPVFSIAHMRDMLPIFWEVVDRLESGLSAKLTNDRSGSQPQEIEMLSWMSRTALELIGQAGLGYSFDNLSTEAEAHPYPGILKQCLTTGSRMWFFHKYVLNWTLKIGTPGFRRRVLDMIPWKDGHHMRDMSDYSWEMSKQIYEHKKKALAEGDEAVAKQIGKGKDIMSILMRLNMEEEDGGENKLDEDEVLGQMSVLVFAAMDTTSSALARILYLLAAHPEVQDRLRREILEAQSGNKHISYDQLVSLPYLDAICRETLRLFAPVSHIFRYALQDTVLPLSTPITGIDGTLITELHIPKNTQIMISVLNSNRNPAIWGPDALEWKPERWLSPLPDELVEAHIPGVYSHL</sequence>
<keyword evidence="6 13" id="KW-0812">Transmembrane</keyword>
<dbReference type="PANTHER" id="PTHR24305">
    <property type="entry name" value="CYTOCHROME P450"/>
    <property type="match status" value="1"/>
</dbReference>
<comment type="subcellular location">
    <subcellularLocation>
        <location evidence="2">Membrane</location>
    </subcellularLocation>
</comment>
<evidence type="ECO:0000256" key="1">
    <source>
        <dbReference type="ARBA" id="ARBA00001971"/>
    </source>
</evidence>
<evidence type="ECO:0008006" key="16">
    <source>
        <dbReference type="Google" id="ProtNLM"/>
    </source>
</evidence>